<feature type="region of interest" description="Disordered" evidence="1">
    <location>
        <begin position="1"/>
        <end position="52"/>
    </location>
</feature>
<evidence type="ECO:0000256" key="2">
    <source>
        <dbReference type="SAM" id="Phobius"/>
    </source>
</evidence>
<keyword evidence="2" id="KW-0472">Membrane</keyword>
<evidence type="ECO:0000313" key="4">
    <source>
        <dbReference type="Proteomes" id="UP000606194"/>
    </source>
</evidence>
<protein>
    <submittedName>
        <fullName evidence="3">Uncharacterized protein</fullName>
    </submittedName>
</protein>
<proteinExistence type="predicted"/>
<reference evidence="3" key="2">
    <citation type="submission" date="2020-09" db="EMBL/GenBank/DDBJ databases">
        <authorList>
            <person name="Sun Q."/>
            <person name="Ohkuma M."/>
        </authorList>
    </citation>
    <scope>NUCLEOTIDE SEQUENCE</scope>
    <source>
        <strain evidence="3">JCM 4386</strain>
    </source>
</reference>
<organism evidence="3 4">
    <name type="scientific">Streptomyces humidus</name>
    <dbReference type="NCBI Taxonomy" id="52259"/>
    <lineage>
        <taxon>Bacteria</taxon>
        <taxon>Bacillati</taxon>
        <taxon>Actinomycetota</taxon>
        <taxon>Actinomycetes</taxon>
        <taxon>Kitasatosporales</taxon>
        <taxon>Streptomycetaceae</taxon>
        <taxon>Streptomyces</taxon>
    </lineage>
</organism>
<sequence length="85" mass="9271">MASRPSSTRARSPSSGSGIPREQAGQDDGTERNCTVSDTRNGEPRDAEAQKERGVTLRAGLYIFGTHLFAGFVWLLFYVGEHANK</sequence>
<dbReference type="Proteomes" id="UP000606194">
    <property type="component" value="Unassembled WGS sequence"/>
</dbReference>
<reference evidence="3" key="1">
    <citation type="journal article" date="2014" name="Int. J. Syst. Evol. Microbiol.">
        <title>Complete genome sequence of Corynebacterium casei LMG S-19264T (=DSM 44701T), isolated from a smear-ripened cheese.</title>
        <authorList>
            <consortium name="US DOE Joint Genome Institute (JGI-PGF)"/>
            <person name="Walter F."/>
            <person name="Albersmeier A."/>
            <person name="Kalinowski J."/>
            <person name="Ruckert C."/>
        </authorList>
    </citation>
    <scope>NUCLEOTIDE SEQUENCE</scope>
    <source>
        <strain evidence="3">JCM 4386</strain>
    </source>
</reference>
<keyword evidence="4" id="KW-1185">Reference proteome</keyword>
<dbReference type="EMBL" id="BMTL01000002">
    <property type="protein sequence ID" value="GGR68465.1"/>
    <property type="molecule type" value="Genomic_DNA"/>
</dbReference>
<feature type="compositionally biased region" description="Low complexity" evidence="1">
    <location>
        <begin position="1"/>
        <end position="18"/>
    </location>
</feature>
<evidence type="ECO:0000313" key="3">
    <source>
        <dbReference type="EMBL" id="GGR68465.1"/>
    </source>
</evidence>
<gene>
    <name evidence="3" type="ORF">GCM10010269_03950</name>
</gene>
<accession>A0A918FQJ6</accession>
<evidence type="ECO:0000256" key="1">
    <source>
        <dbReference type="SAM" id="MobiDB-lite"/>
    </source>
</evidence>
<feature type="compositionally biased region" description="Basic and acidic residues" evidence="1">
    <location>
        <begin position="40"/>
        <end position="52"/>
    </location>
</feature>
<dbReference type="InterPro" id="IPR046129">
    <property type="entry name" value="DUF6126"/>
</dbReference>
<name>A0A918FQJ6_9ACTN</name>
<comment type="caution">
    <text evidence="3">The sequence shown here is derived from an EMBL/GenBank/DDBJ whole genome shotgun (WGS) entry which is preliminary data.</text>
</comment>
<dbReference type="Pfam" id="PF19621">
    <property type="entry name" value="DUF6126"/>
    <property type="match status" value="1"/>
</dbReference>
<dbReference type="AlphaFoldDB" id="A0A918FQJ6"/>
<feature type="transmembrane region" description="Helical" evidence="2">
    <location>
        <begin position="59"/>
        <end position="79"/>
    </location>
</feature>
<keyword evidence="2" id="KW-0812">Transmembrane</keyword>
<keyword evidence="2" id="KW-1133">Transmembrane helix</keyword>